<dbReference type="STRING" id="1619234.SAMN05421730_103118"/>
<comment type="similarity">
    <text evidence="1">Belongs to the peptidase S1C family.</text>
</comment>
<dbReference type="InterPro" id="IPR043504">
    <property type="entry name" value="Peptidase_S1_PA_chymotrypsin"/>
</dbReference>
<dbReference type="InterPro" id="IPR001940">
    <property type="entry name" value="Peptidase_S1C"/>
</dbReference>
<evidence type="ECO:0000313" key="5">
    <source>
        <dbReference type="EMBL" id="SCP99041.1"/>
    </source>
</evidence>
<dbReference type="InterPro" id="IPR009003">
    <property type="entry name" value="Peptidase_S1_PA"/>
</dbReference>
<reference evidence="5 6" key="1">
    <citation type="submission" date="2016-09" db="EMBL/GenBank/DDBJ databases">
        <authorList>
            <person name="Capua I."/>
            <person name="De Benedictis P."/>
            <person name="Joannis T."/>
            <person name="Lombin L.H."/>
            <person name="Cattoli G."/>
        </authorList>
    </citation>
    <scope>NUCLEOTIDE SEQUENCE [LARGE SCALE GENOMIC DNA]</scope>
    <source>
        <strain evidence="5 6">GluBS11</strain>
    </source>
</reference>
<dbReference type="GO" id="GO:0006508">
    <property type="term" value="P:proteolysis"/>
    <property type="evidence" value="ECO:0007669"/>
    <property type="project" value="UniProtKB-KW"/>
</dbReference>
<proteinExistence type="inferred from homology"/>
<dbReference type="InterPro" id="IPR036034">
    <property type="entry name" value="PDZ_sf"/>
</dbReference>
<dbReference type="EMBL" id="FMKA01000031">
    <property type="protein sequence ID" value="SCP99041.1"/>
    <property type="molecule type" value="Genomic_DNA"/>
</dbReference>
<keyword evidence="6" id="KW-1185">Reference proteome</keyword>
<dbReference type="GO" id="GO:0004252">
    <property type="term" value="F:serine-type endopeptidase activity"/>
    <property type="evidence" value="ECO:0007669"/>
    <property type="project" value="InterPro"/>
</dbReference>
<dbReference type="SUPFAM" id="SSF50494">
    <property type="entry name" value="Trypsin-like serine proteases"/>
    <property type="match status" value="1"/>
</dbReference>
<dbReference type="InterPro" id="IPR001478">
    <property type="entry name" value="PDZ"/>
</dbReference>
<dbReference type="Pfam" id="PF13365">
    <property type="entry name" value="Trypsin_2"/>
    <property type="match status" value="1"/>
</dbReference>
<dbReference type="SMART" id="SM00228">
    <property type="entry name" value="PDZ"/>
    <property type="match status" value="1"/>
</dbReference>
<dbReference type="AlphaFoldDB" id="A0A1D3TXJ5"/>
<evidence type="ECO:0000256" key="3">
    <source>
        <dbReference type="ARBA" id="ARBA00022801"/>
    </source>
</evidence>
<dbReference type="OrthoDB" id="9758917at2"/>
<dbReference type="Proteomes" id="UP000199315">
    <property type="component" value="Unassembled WGS sequence"/>
</dbReference>
<keyword evidence="2 5" id="KW-0645">Protease</keyword>
<sequence>MFKDPEGNKNWTTMKIVAITVALALLFGGVAGAGFQTAKYIAGRIIPDSSPGTDQNDDSDGITEEDVEKIIETGDGNTVTVTDVSSVVKAVMPSVVSIKNTTTVTEQYRWGPGRTYESQSAGSGIIIGKNDSELLVVTNNHVIEGVDSMSVTFIDEQSYEALLKGADPNHDLAVIAIPLSGISESTLNQIKIAELGDSDKLIVGETAIAIGNALGYGQSVTAGVISALHREVTVNNVTFALIQTDAAINPGNSGGALLNIRGEVIGINAVKFSSSDVEGMGYAIPISTAIPVIDELELQETKVKVAEAEQGYLAIQTVDVTAEIAATYNIPMGVFVAAVENDSLAEDAGIQKGDIITSIDGNSITTKDRLDDKLEYYKAGTEVVLTIQRAADNVYEEIAVKVTLDEKPAN</sequence>
<dbReference type="PANTHER" id="PTHR43343">
    <property type="entry name" value="PEPTIDASE S12"/>
    <property type="match status" value="1"/>
</dbReference>
<gene>
    <name evidence="5" type="ORF">SAMN05421730_103118</name>
</gene>
<dbReference type="PRINTS" id="PR00834">
    <property type="entry name" value="PROTEASES2C"/>
</dbReference>
<dbReference type="RefSeq" id="WP_091236305.1">
    <property type="nucleotide sequence ID" value="NZ_FMKA01000031.1"/>
</dbReference>
<evidence type="ECO:0000256" key="2">
    <source>
        <dbReference type="ARBA" id="ARBA00022670"/>
    </source>
</evidence>
<feature type="domain" description="PDZ" evidence="4">
    <location>
        <begin position="302"/>
        <end position="391"/>
    </location>
</feature>
<dbReference type="SUPFAM" id="SSF50156">
    <property type="entry name" value="PDZ domain-like"/>
    <property type="match status" value="1"/>
</dbReference>
<accession>A0A1D3TXJ5</accession>
<dbReference type="Gene3D" id="2.40.10.10">
    <property type="entry name" value="Trypsin-like serine proteases"/>
    <property type="match status" value="2"/>
</dbReference>
<organism evidence="5 6">
    <name type="scientific">Anaerobium acetethylicum</name>
    <dbReference type="NCBI Taxonomy" id="1619234"/>
    <lineage>
        <taxon>Bacteria</taxon>
        <taxon>Bacillati</taxon>
        <taxon>Bacillota</taxon>
        <taxon>Clostridia</taxon>
        <taxon>Lachnospirales</taxon>
        <taxon>Lachnospiraceae</taxon>
        <taxon>Anaerobium</taxon>
    </lineage>
</organism>
<keyword evidence="3" id="KW-0378">Hydrolase</keyword>
<name>A0A1D3TXJ5_9FIRM</name>
<dbReference type="Pfam" id="PF17820">
    <property type="entry name" value="PDZ_6"/>
    <property type="match status" value="1"/>
</dbReference>
<evidence type="ECO:0000256" key="1">
    <source>
        <dbReference type="ARBA" id="ARBA00010541"/>
    </source>
</evidence>
<dbReference type="Gene3D" id="2.30.42.10">
    <property type="match status" value="1"/>
</dbReference>
<dbReference type="CDD" id="cd06779">
    <property type="entry name" value="cpPDZ_Deg_HtrA-like"/>
    <property type="match status" value="1"/>
</dbReference>
<dbReference type="PANTHER" id="PTHR43343:SF3">
    <property type="entry name" value="PROTEASE DO-LIKE 8, CHLOROPLASTIC"/>
    <property type="match status" value="1"/>
</dbReference>
<dbReference type="PROSITE" id="PS50106">
    <property type="entry name" value="PDZ"/>
    <property type="match status" value="1"/>
</dbReference>
<evidence type="ECO:0000259" key="4">
    <source>
        <dbReference type="PROSITE" id="PS50106"/>
    </source>
</evidence>
<dbReference type="InterPro" id="IPR041489">
    <property type="entry name" value="PDZ_6"/>
</dbReference>
<evidence type="ECO:0000313" key="6">
    <source>
        <dbReference type="Proteomes" id="UP000199315"/>
    </source>
</evidence>
<protein>
    <submittedName>
        <fullName evidence="5">Serine protease Do</fullName>
    </submittedName>
</protein>
<dbReference type="InterPro" id="IPR051201">
    <property type="entry name" value="Chloro_Bact_Ser_Proteases"/>
</dbReference>